<proteinExistence type="predicted"/>
<dbReference type="EMBL" id="HBJA01074931">
    <property type="protein sequence ID" value="CAE0815125.1"/>
    <property type="molecule type" value="Transcribed_RNA"/>
</dbReference>
<name>A0A7S4D3I5_9EUGL</name>
<gene>
    <name evidence="1" type="ORF">EGYM00163_LOCUS26282</name>
</gene>
<accession>A0A7S4D3I5</accession>
<reference evidence="1" key="1">
    <citation type="submission" date="2021-01" db="EMBL/GenBank/DDBJ databases">
        <authorList>
            <person name="Corre E."/>
            <person name="Pelletier E."/>
            <person name="Niang G."/>
            <person name="Scheremetjew M."/>
            <person name="Finn R."/>
            <person name="Kale V."/>
            <person name="Holt S."/>
            <person name="Cochrane G."/>
            <person name="Meng A."/>
            <person name="Brown T."/>
            <person name="Cohen L."/>
        </authorList>
    </citation>
    <scope>NUCLEOTIDE SEQUENCE</scope>
    <source>
        <strain evidence="1">CCMP1594</strain>
    </source>
</reference>
<sequence length="223" mass="24394">MEGLASSRPPSSFDPPFQVLQWRQPILYGKIQSDPIPWKTYAKDREFEGNSSWRSTFTHGSGWSPVQAYVVVECGRRGCGRQLVLAGVGAGSCGLLSPAKSVIPCGVELFDVADGCRALVVAGPICPRLFAFDSLMQHSFLNVLHRFLKNVHRREAFGMQSSLPASEASNVCIPRNRFQPSPSFCPCLVQPIRSMDVFDARDAATRALLLFSLEAIAPFGSTT</sequence>
<evidence type="ECO:0000313" key="1">
    <source>
        <dbReference type="EMBL" id="CAE0815125.1"/>
    </source>
</evidence>
<dbReference type="AlphaFoldDB" id="A0A7S4D3I5"/>
<organism evidence="1">
    <name type="scientific">Eutreptiella gymnastica</name>
    <dbReference type="NCBI Taxonomy" id="73025"/>
    <lineage>
        <taxon>Eukaryota</taxon>
        <taxon>Discoba</taxon>
        <taxon>Euglenozoa</taxon>
        <taxon>Euglenida</taxon>
        <taxon>Spirocuta</taxon>
        <taxon>Euglenophyceae</taxon>
        <taxon>Eutreptiales</taxon>
        <taxon>Eutreptiaceae</taxon>
        <taxon>Eutreptiella</taxon>
    </lineage>
</organism>
<protein>
    <submittedName>
        <fullName evidence="1">Uncharacterized protein</fullName>
    </submittedName>
</protein>